<dbReference type="PANTHER" id="PTHR23310">
    <property type="entry name" value="ACYL-COA-BINDING PROTEIN, ACBP"/>
    <property type="match status" value="1"/>
</dbReference>
<dbReference type="Gene3D" id="1.20.80.10">
    <property type="match status" value="1"/>
</dbReference>
<evidence type="ECO:0000256" key="2">
    <source>
        <dbReference type="ARBA" id="ARBA00023121"/>
    </source>
</evidence>
<protein>
    <submittedName>
        <fullName evidence="7">ACB domain-containing protein</fullName>
    </submittedName>
</protein>
<gene>
    <name evidence="4" type="ORF">DME_LOCUS1725</name>
</gene>
<dbReference type="InterPro" id="IPR000582">
    <property type="entry name" value="Acyl-CoA-binding_protein"/>
</dbReference>
<evidence type="ECO:0000313" key="7">
    <source>
        <dbReference type="WBParaSite" id="DME_0000736301-mRNA-1"/>
    </source>
</evidence>
<keyword evidence="6" id="KW-1185">Reference proteome</keyword>
<dbReference type="GO" id="GO:0000062">
    <property type="term" value="F:fatty-acyl-CoA binding"/>
    <property type="evidence" value="ECO:0007669"/>
    <property type="project" value="InterPro"/>
</dbReference>
<dbReference type="AlphaFoldDB" id="A0A0N4UID6"/>
<evidence type="ECO:0000259" key="3">
    <source>
        <dbReference type="PROSITE" id="PS51228"/>
    </source>
</evidence>
<reference evidence="4 6" key="2">
    <citation type="submission" date="2018-11" db="EMBL/GenBank/DDBJ databases">
        <authorList>
            <consortium name="Pathogen Informatics"/>
        </authorList>
    </citation>
    <scope>NUCLEOTIDE SEQUENCE [LARGE SCALE GENOMIC DNA]</scope>
</reference>
<dbReference type="GO" id="GO:0006631">
    <property type="term" value="P:fatty acid metabolic process"/>
    <property type="evidence" value="ECO:0007669"/>
    <property type="project" value="TreeGrafter"/>
</dbReference>
<dbReference type="PRINTS" id="PR00689">
    <property type="entry name" value="ACOABINDINGP"/>
</dbReference>
<sequence length="65" mass="7490">MDFDKCVEVVKNLKKKPNDDELLELYALYKQALFGDNTTVKPGLIDFKGCAKWNAWTKKKGCCKF</sequence>
<dbReference type="InterPro" id="IPR035984">
    <property type="entry name" value="Acyl-CoA-binding_sf"/>
</dbReference>
<dbReference type="WBParaSite" id="DME_0000736301-mRNA-1">
    <property type="protein sequence ID" value="DME_0000736301-mRNA-1"/>
    <property type="gene ID" value="DME_0000736301"/>
</dbReference>
<evidence type="ECO:0000313" key="4">
    <source>
        <dbReference type="EMBL" id="VDN51752.1"/>
    </source>
</evidence>
<feature type="domain" description="ACB" evidence="3">
    <location>
        <begin position="1"/>
        <end position="65"/>
    </location>
</feature>
<dbReference type="OrthoDB" id="346910at2759"/>
<name>A0A0N4UID6_DRAME</name>
<evidence type="ECO:0000256" key="1">
    <source>
        <dbReference type="ARBA" id="ARBA00005567"/>
    </source>
</evidence>
<dbReference type="PANTHER" id="PTHR23310:SF62">
    <property type="entry name" value="ACYL-COA BINDING PROTEIN 1, ISOFORM A"/>
    <property type="match status" value="1"/>
</dbReference>
<proteinExistence type="inferred from homology"/>
<organism evidence="5 7">
    <name type="scientific">Dracunculus medinensis</name>
    <name type="common">Guinea worm</name>
    <dbReference type="NCBI Taxonomy" id="318479"/>
    <lineage>
        <taxon>Eukaryota</taxon>
        <taxon>Metazoa</taxon>
        <taxon>Ecdysozoa</taxon>
        <taxon>Nematoda</taxon>
        <taxon>Chromadorea</taxon>
        <taxon>Rhabditida</taxon>
        <taxon>Spirurina</taxon>
        <taxon>Dracunculoidea</taxon>
        <taxon>Dracunculidae</taxon>
        <taxon>Dracunculus</taxon>
    </lineage>
</organism>
<evidence type="ECO:0000313" key="6">
    <source>
        <dbReference type="Proteomes" id="UP000274756"/>
    </source>
</evidence>
<dbReference type="InterPro" id="IPR014352">
    <property type="entry name" value="FERM/acyl-CoA-bd_prot_sf"/>
</dbReference>
<dbReference type="STRING" id="318479.A0A0N4UID6"/>
<evidence type="ECO:0000313" key="5">
    <source>
        <dbReference type="Proteomes" id="UP000038040"/>
    </source>
</evidence>
<dbReference type="SUPFAM" id="SSF47027">
    <property type="entry name" value="Acyl-CoA binding protein"/>
    <property type="match status" value="1"/>
</dbReference>
<dbReference type="Pfam" id="PF00887">
    <property type="entry name" value="ACBP"/>
    <property type="match status" value="1"/>
</dbReference>
<reference evidence="7" key="1">
    <citation type="submission" date="2017-02" db="UniProtKB">
        <authorList>
            <consortium name="WormBaseParasite"/>
        </authorList>
    </citation>
    <scope>IDENTIFICATION</scope>
</reference>
<dbReference type="PROSITE" id="PS51228">
    <property type="entry name" value="ACB_2"/>
    <property type="match status" value="1"/>
</dbReference>
<comment type="similarity">
    <text evidence="1">Belongs to the ACBP family.</text>
</comment>
<dbReference type="Proteomes" id="UP000038040">
    <property type="component" value="Unplaced"/>
</dbReference>
<accession>A0A0N4UID6</accession>
<keyword evidence="2" id="KW-0446">Lipid-binding</keyword>
<dbReference type="EMBL" id="UYYG01000030">
    <property type="protein sequence ID" value="VDN51752.1"/>
    <property type="molecule type" value="Genomic_DNA"/>
</dbReference>
<dbReference type="Proteomes" id="UP000274756">
    <property type="component" value="Unassembled WGS sequence"/>
</dbReference>